<protein>
    <submittedName>
        <fullName evidence="1">Alpha-acetolactate decarboxylase</fullName>
    </submittedName>
</protein>
<organism evidence="1 2">
    <name type="scientific">Aliivibrio logei</name>
    <name type="common">Vibrio logei</name>
    <dbReference type="NCBI Taxonomy" id="688"/>
    <lineage>
        <taxon>Bacteria</taxon>
        <taxon>Pseudomonadati</taxon>
        <taxon>Pseudomonadota</taxon>
        <taxon>Gammaproteobacteria</taxon>
        <taxon>Vibrionales</taxon>
        <taxon>Vibrionaceae</taxon>
        <taxon>Aliivibrio</taxon>
    </lineage>
</organism>
<gene>
    <name evidence="1" type="ORF">A6E04_10480</name>
</gene>
<dbReference type="Proteomes" id="UP000093523">
    <property type="component" value="Unassembled WGS sequence"/>
</dbReference>
<comment type="caution">
    <text evidence="1">The sequence shown here is derived from an EMBL/GenBank/DDBJ whole genome shotgun (WGS) entry which is preliminary data.</text>
</comment>
<evidence type="ECO:0000313" key="1">
    <source>
        <dbReference type="EMBL" id="OCH22260.1"/>
    </source>
</evidence>
<evidence type="ECO:0000313" key="2">
    <source>
        <dbReference type="Proteomes" id="UP000093523"/>
    </source>
</evidence>
<dbReference type="EMBL" id="MAJU01000008">
    <property type="protein sequence ID" value="OCH22260.1"/>
    <property type="molecule type" value="Genomic_DNA"/>
</dbReference>
<name>A0A1B9P1M5_ALILO</name>
<dbReference type="AlphaFoldDB" id="A0A1B9P1M5"/>
<reference evidence="1 2" key="1">
    <citation type="submission" date="2016-06" db="EMBL/GenBank/DDBJ databases">
        <authorList>
            <person name="Kjaerup R.B."/>
            <person name="Dalgaard T.S."/>
            <person name="Juul-Madsen H.R."/>
        </authorList>
    </citation>
    <scope>NUCLEOTIDE SEQUENCE [LARGE SCALE GENOMIC DNA]</scope>
    <source>
        <strain evidence="1 2">1S159</strain>
    </source>
</reference>
<dbReference type="RefSeq" id="WP_065610802.1">
    <property type="nucleotide sequence ID" value="NZ_CAWMPN010000008.1"/>
</dbReference>
<sequence>MSNETNTVHYYQEIQKVINEALTDLQESKDSGRLPKNPVSANHFLIRWVTTAIKSQRFSRCVVKDLQTWQKEGRTKGTGTELPVRFEHYSRLYQALAPIDTVTPITKSVVMGWCESLEEKEWCVTTDFEILEKASLFSDGDHSLIICATQLASCFEGGYAENQLLVKPLTCYVRGNHHEFVESAFEHGLIVHKRSDYKSKVKYHGEYLIYPNNHGIQLGETPFSFNVKK</sequence>
<dbReference type="InterPro" id="IPR021316">
    <property type="entry name" value="DUF2913"/>
</dbReference>
<dbReference type="Pfam" id="PF11140">
    <property type="entry name" value="DUF2913"/>
    <property type="match status" value="1"/>
</dbReference>
<accession>A0A1B9P1M5</accession>
<proteinExistence type="predicted"/>
<dbReference type="OrthoDB" id="5814407at2"/>
<dbReference type="STRING" id="688.A6E04_10480"/>